<dbReference type="Pfam" id="PF20454">
    <property type="entry name" value="GpA_nuclease"/>
    <property type="match status" value="1"/>
</dbReference>
<feature type="domain" description="Phage terminase large subunit GpA ATPase" evidence="2">
    <location>
        <begin position="37"/>
        <end position="302"/>
    </location>
</feature>
<evidence type="ECO:0000259" key="3">
    <source>
        <dbReference type="Pfam" id="PF20454"/>
    </source>
</evidence>
<keyword evidence="4" id="KW-0255">Endonuclease</keyword>
<dbReference type="Pfam" id="PF05876">
    <property type="entry name" value="GpA_ATPase"/>
    <property type="match status" value="1"/>
</dbReference>
<name>A0ABU9SET8_9BURK</name>
<keyword evidence="4" id="KW-0540">Nuclease</keyword>
<reference evidence="4 5" key="1">
    <citation type="submission" date="2024-01" db="EMBL/GenBank/DDBJ databases">
        <title>The diversity of rhizobia nodulating Mimosa spp. in eleven states of Brazil covering several biomes is determined by host plant, location, and edaphic factors.</title>
        <authorList>
            <person name="Rouws L."/>
            <person name="Barauna A."/>
            <person name="Beukes C."/>
            <person name="De Faria S.M."/>
            <person name="Gross E."/>
            <person name="Dos Reis Junior F.B."/>
            <person name="Simon M."/>
            <person name="Maluk M."/>
            <person name="Odee D.W."/>
            <person name="Kenicer G."/>
            <person name="Young J.P.W."/>
            <person name="Reis V.M."/>
            <person name="Zilli J."/>
            <person name="James E.K."/>
        </authorList>
    </citation>
    <scope>NUCLEOTIDE SEQUENCE [LARGE SCALE GENOMIC DNA]</scope>
    <source>
        <strain evidence="4 5">JPY164</strain>
    </source>
</reference>
<gene>
    <name evidence="4" type="ORF">VSR33_20505</name>
</gene>
<keyword evidence="4" id="KW-0378">Hydrolase</keyword>
<keyword evidence="5" id="KW-1185">Reference proteome</keyword>
<dbReference type="Proteomes" id="UP001390669">
    <property type="component" value="Unassembled WGS sequence"/>
</dbReference>
<evidence type="ECO:0000256" key="1">
    <source>
        <dbReference type="SAM" id="MobiDB-lite"/>
    </source>
</evidence>
<comment type="caution">
    <text evidence="4">The sequence shown here is derived from an EMBL/GenBank/DDBJ whole genome shotgun (WGS) entry which is preliminary data.</text>
</comment>
<feature type="domain" description="Terminase large subunit GpA endonuclease" evidence="3">
    <location>
        <begin position="312"/>
        <end position="595"/>
    </location>
</feature>
<feature type="compositionally biased region" description="Basic and acidic residues" evidence="1">
    <location>
        <begin position="673"/>
        <end position="682"/>
    </location>
</feature>
<dbReference type="InterPro" id="IPR008866">
    <property type="entry name" value="Phage_lambda_GpA-like"/>
</dbReference>
<dbReference type="HAMAP" id="MF_04144">
    <property type="entry name" value="TERL_LAMBDA"/>
    <property type="match status" value="1"/>
</dbReference>
<evidence type="ECO:0000313" key="5">
    <source>
        <dbReference type="Proteomes" id="UP001390669"/>
    </source>
</evidence>
<feature type="region of interest" description="Disordered" evidence="1">
    <location>
        <begin position="623"/>
        <end position="682"/>
    </location>
</feature>
<evidence type="ECO:0000313" key="4">
    <source>
        <dbReference type="EMBL" id="MEM5449862.1"/>
    </source>
</evidence>
<dbReference type="GO" id="GO:0004519">
    <property type="term" value="F:endonuclease activity"/>
    <property type="evidence" value="ECO:0007669"/>
    <property type="project" value="UniProtKB-KW"/>
</dbReference>
<feature type="compositionally biased region" description="Low complexity" evidence="1">
    <location>
        <begin position="640"/>
        <end position="655"/>
    </location>
</feature>
<proteinExistence type="inferred from homology"/>
<evidence type="ECO:0000259" key="2">
    <source>
        <dbReference type="Pfam" id="PF05876"/>
    </source>
</evidence>
<dbReference type="InterPro" id="IPR046454">
    <property type="entry name" value="GpA_endonuclease"/>
</dbReference>
<dbReference type="RefSeq" id="WP_406952835.1">
    <property type="nucleotide sequence ID" value="NZ_JAYMRW010000008.1"/>
</dbReference>
<organism evidence="4 5">
    <name type="scientific">Paraburkholderia guartelaensis</name>
    <dbReference type="NCBI Taxonomy" id="2546446"/>
    <lineage>
        <taxon>Bacteria</taxon>
        <taxon>Pseudomonadati</taxon>
        <taxon>Pseudomonadota</taxon>
        <taxon>Betaproteobacteria</taxon>
        <taxon>Burkholderiales</taxon>
        <taxon>Burkholderiaceae</taxon>
        <taxon>Paraburkholderia</taxon>
    </lineage>
</organism>
<dbReference type="EMBL" id="JAYMRW010000008">
    <property type="protein sequence ID" value="MEM5449862.1"/>
    <property type="molecule type" value="Genomic_DNA"/>
</dbReference>
<accession>A0ABU9SET8</accession>
<protein>
    <submittedName>
        <fullName evidence="4">Terminase gpA endonuclease subunit</fullName>
    </submittedName>
</protein>
<dbReference type="InterPro" id="IPR046453">
    <property type="entry name" value="GpA_ATPase"/>
</dbReference>
<sequence length="682" mass="76902">MGAIDSFLKTIGEAIRPDKRIGIAEWSEDHRILPESSPEPGKWRNSRTPYLVGIMDALSGQASTVTRYDHDDTRPFDNSWVTVVGLQKGHQLGGSALGENFIGRSITSAAGNILAVFATKDDAEKWEMDRFEPMRLSTKALRRRVKDANRKGSANTKLRKRFPGGIMNLVSATRAGRLKSTTVRYVLLEEVDEYELNVDGQGNPIDLAKNRTSNFGRRAKIFANSTPTIKRRSQIEKLYEAGDQRRYFVPCPECGVAQYFEWANFKRVESEPDTILCYCKAPGCGVGSPEHAWKSQYPNAYWMPTAKGDGRTASFHLSALYAPLGWRPWSELMSDYEAGENDVEKRIAFTNNALAECWEDKSAEMKWETIKRRAEPYRLRTIPLGVFLLTASVDTQGDRLEVEISGWGRGMRNWTVDHIVIRGDPATPEPWAALDRILDTPIENSFGVPMRIELCAVDTGGNRTQDAYDYCRTRAHRGVFGVKGASTKHRPIVGRPSDQDVTKNGKTIKNGVKVWPVGTDTAKDRIFGTLAADEERETVDRRMHFSEDLEDEYYEQLCAEAYNPSKDRWDKLRKRNEALDLKVYNFACAYHPRLRLNTYQDADWTALELVVQPRVRDLFSQPVDAPQAASVDGAQPHPSPSENEPAAAAVDVAEATIEQPTAQPQRPAADAWLPRRDNWLRR</sequence>